<reference evidence="1" key="1">
    <citation type="submission" date="2022-06" db="EMBL/GenBank/DDBJ databases">
        <authorList>
            <person name="Legendre M."/>
            <person name="Claverie J.-M."/>
            <person name="Alempic J.-M."/>
            <person name="Abergel C."/>
        </authorList>
    </citation>
    <scope>NUCLEOTIDE SEQUENCE</scope>
    <source>
        <strain evidence="1">Kuranda</strain>
    </source>
</reference>
<gene>
    <name evidence="1" type="ORF">pkur_cds_581</name>
</gene>
<dbReference type="Proteomes" id="UP001185135">
    <property type="component" value="Segment"/>
</dbReference>
<dbReference type="EMBL" id="ON887157">
    <property type="protein sequence ID" value="WBR14755.1"/>
    <property type="molecule type" value="Genomic_DNA"/>
</dbReference>
<name>A0AA95EEZ8_9VIRU</name>
<evidence type="ECO:0000313" key="1">
    <source>
        <dbReference type="EMBL" id="WBR14755.1"/>
    </source>
</evidence>
<accession>A0AA95EEZ8</accession>
<organism evidence="1 2">
    <name type="scientific">Pandoravirus kuranda</name>
    <dbReference type="NCBI Taxonomy" id="3019033"/>
    <lineage>
        <taxon>Viruses</taxon>
        <taxon>Pandoravirus</taxon>
    </lineage>
</organism>
<protein>
    <submittedName>
        <fullName evidence="1">Uncharacterized protein</fullName>
    </submittedName>
</protein>
<evidence type="ECO:0000313" key="2">
    <source>
        <dbReference type="Proteomes" id="UP001185135"/>
    </source>
</evidence>
<sequence length="94" mass="10434">MSLAPDASEATTCLCRMASRFGRIDVLAWCRANELPWDGWALCEAAMLGQNGCAPARWAYAMCCPIHHSVCLRQVRMVSADETFVAWIKSQPDL</sequence>
<proteinExistence type="predicted"/>